<reference evidence="1" key="1">
    <citation type="journal article" date="2015" name="Nature">
        <title>Complex archaea that bridge the gap between prokaryotes and eukaryotes.</title>
        <authorList>
            <person name="Spang A."/>
            <person name="Saw J.H."/>
            <person name="Jorgensen S.L."/>
            <person name="Zaremba-Niedzwiedzka K."/>
            <person name="Martijn J."/>
            <person name="Lind A.E."/>
            <person name="van Eijk R."/>
            <person name="Schleper C."/>
            <person name="Guy L."/>
            <person name="Ettema T.J."/>
        </authorList>
    </citation>
    <scope>NUCLEOTIDE SEQUENCE</scope>
</reference>
<protein>
    <submittedName>
        <fullName evidence="1">Uncharacterized protein</fullName>
    </submittedName>
</protein>
<name>A0A0F9W5B5_9ZZZZ</name>
<comment type="caution">
    <text evidence="1">The sequence shown here is derived from an EMBL/GenBank/DDBJ whole genome shotgun (WGS) entry which is preliminary data.</text>
</comment>
<proteinExistence type="predicted"/>
<evidence type="ECO:0000313" key="1">
    <source>
        <dbReference type="EMBL" id="KKO12471.1"/>
    </source>
</evidence>
<organism evidence="1">
    <name type="scientific">marine sediment metagenome</name>
    <dbReference type="NCBI Taxonomy" id="412755"/>
    <lineage>
        <taxon>unclassified sequences</taxon>
        <taxon>metagenomes</taxon>
        <taxon>ecological metagenomes</taxon>
    </lineage>
</organism>
<dbReference type="AlphaFoldDB" id="A0A0F9W5B5"/>
<gene>
    <name evidence="1" type="ORF">LCGC14_0004840</name>
</gene>
<sequence length="352" mass="39101">MSLFTVSTCGGCFSARPTSPGPRLVISALGLAAMLLAVPAMAAEAVYEPPRTPSGKPDFQGLWTNASITTLQRSERYDKLVLDADEVAAVTAAHPQNVRQATDDNLEAGELLDGSDLGMGRGYNAFWIDPGNSFGVVRGEHRTAWITEPENGRIPYSEEGQQLRREFREHFSSNDGPEGRSLGERCLIGFGGTGGPPMLNVLYNNHYRFVQTDDYLMILVEMNQDARIIPINGEHRPPELQQWLGDAIGWWEGDTLVVETRNLHPQQAGSGQVNLSDEGRVIERFTRYSDDQILYEFEVDDPVYYTQVWRGEMSFNTTDSRMYEYACHEGNYGLPGILAGERRQEADAAAAQ</sequence>
<accession>A0A0F9W5B5</accession>
<dbReference type="EMBL" id="LAZR01000001">
    <property type="protein sequence ID" value="KKO12471.1"/>
    <property type="molecule type" value="Genomic_DNA"/>
</dbReference>